<evidence type="ECO:0000256" key="4">
    <source>
        <dbReference type="ARBA" id="ARBA00022490"/>
    </source>
</evidence>
<protein>
    <recommendedName>
        <fullName evidence="3">Cilia- and flagella-associated protein 206</fullName>
    </recommendedName>
</protein>
<evidence type="ECO:0000256" key="1">
    <source>
        <dbReference type="ARBA" id="ARBA00004430"/>
    </source>
</evidence>
<keyword evidence="12" id="KW-1185">Reference proteome</keyword>
<reference evidence="11 12" key="1">
    <citation type="journal article" date="2017" name="Gigascience">
        <title>Genome sequence of the small brown planthopper, Laodelphax striatellus.</title>
        <authorList>
            <person name="Zhu J."/>
            <person name="Jiang F."/>
            <person name="Wang X."/>
            <person name="Yang P."/>
            <person name="Bao Y."/>
            <person name="Zhao W."/>
            <person name="Wang W."/>
            <person name="Lu H."/>
            <person name="Wang Q."/>
            <person name="Cui N."/>
            <person name="Li J."/>
            <person name="Chen X."/>
            <person name="Luo L."/>
            <person name="Yu J."/>
            <person name="Kang L."/>
            <person name="Cui F."/>
        </authorList>
    </citation>
    <scope>NUCLEOTIDE SEQUENCE [LARGE SCALE GENOMIC DNA]</scope>
    <source>
        <strain evidence="11">Lst14</strain>
    </source>
</reference>
<dbReference type="GO" id="GO:0005930">
    <property type="term" value="C:axoneme"/>
    <property type="evidence" value="ECO:0007669"/>
    <property type="project" value="UniProtKB-SubCell"/>
</dbReference>
<dbReference type="GO" id="GO:0036064">
    <property type="term" value="C:ciliary basal body"/>
    <property type="evidence" value="ECO:0007669"/>
    <property type="project" value="TreeGrafter"/>
</dbReference>
<dbReference type="InterPro" id="IPR021897">
    <property type="entry name" value="FAP206"/>
</dbReference>
<gene>
    <name evidence="11" type="ORF">LSTR_LSTR001620</name>
</gene>
<evidence type="ECO:0000256" key="3">
    <source>
        <dbReference type="ARBA" id="ARBA00021602"/>
    </source>
</evidence>
<dbReference type="Proteomes" id="UP000291343">
    <property type="component" value="Unassembled WGS sequence"/>
</dbReference>
<organism evidence="11 12">
    <name type="scientific">Laodelphax striatellus</name>
    <name type="common">Small brown planthopper</name>
    <name type="synonym">Delphax striatella</name>
    <dbReference type="NCBI Taxonomy" id="195883"/>
    <lineage>
        <taxon>Eukaryota</taxon>
        <taxon>Metazoa</taxon>
        <taxon>Ecdysozoa</taxon>
        <taxon>Arthropoda</taxon>
        <taxon>Hexapoda</taxon>
        <taxon>Insecta</taxon>
        <taxon>Pterygota</taxon>
        <taxon>Neoptera</taxon>
        <taxon>Paraneoptera</taxon>
        <taxon>Hemiptera</taxon>
        <taxon>Auchenorrhyncha</taxon>
        <taxon>Fulgoroidea</taxon>
        <taxon>Delphacidae</taxon>
        <taxon>Criomorphinae</taxon>
        <taxon>Laodelphax</taxon>
    </lineage>
</organism>
<keyword evidence="5" id="KW-0970">Cilium biogenesis/degradation</keyword>
<dbReference type="GO" id="GO:0003356">
    <property type="term" value="P:regulation of cilium beat frequency"/>
    <property type="evidence" value="ECO:0007669"/>
    <property type="project" value="TreeGrafter"/>
</dbReference>
<dbReference type="Pfam" id="PF12018">
    <property type="entry name" value="FAP206"/>
    <property type="match status" value="1"/>
</dbReference>
<keyword evidence="7" id="KW-0206">Cytoskeleton</keyword>
<comment type="caution">
    <text evidence="11">The sequence shown here is derived from an EMBL/GenBank/DDBJ whole genome shotgun (WGS) entry which is preliminary data.</text>
</comment>
<dbReference type="PANTHER" id="PTHR21442">
    <property type="entry name" value="CILIA- AND FLAGELLA-ASSOCIATED PROTEIN 206"/>
    <property type="match status" value="1"/>
</dbReference>
<comment type="function">
    <text evidence="9">Essential for sperm motility and is involved in the regulation of the beating frequency of motile cilia on the epithelial cells of the respiratory tract. Required for the establishment of radial spokes in sperm flagella.</text>
</comment>
<comment type="similarity">
    <text evidence="2">Belongs to the CFAP206 family.</text>
</comment>
<dbReference type="InParanoid" id="A0A482XCE5"/>
<dbReference type="GO" id="GO:0030030">
    <property type="term" value="P:cell projection organization"/>
    <property type="evidence" value="ECO:0007669"/>
    <property type="project" value="UniProtKB-KW"/>
</dbReference>
<feature type="region of interest" description="Disordered" evidence="10">
    <location>
        <begin position="570"/>
        <end position="598"/>
    </location>
</feature>
<sequence length="650" mass="74763">MNQNSNLNKIEYFDNFVSRVVKECLKKGFAIPESLATHVVRLMMNHIEYQHEVEESSTENKSSENKLLSLCVDTLCQTDSPPLLTMKLQSQLKIQLSSKHQIVMDHRNAIQKLTQPLLSELTDRHVKMSERISLEKDYIEALYHKLVITITLLSGLGNPTQKPILMSATVALSSVFPISEIARFLSLDEQEKIKQIEDLAHIVAGIRIFNHFTHNHSEGIDDLPNILRPACTALKDAVLREIKDNERRLLLLDRIMNLVQTNDEDDESNCDLSSNDEVIQKVILPGVDFIKDFTVTRRQMIICLRQLLQEVENSESCLQEFEEGLKQQIKELVEITSHKTCIPTEIVFPGFLELSTMWCVLQDQVIILNHFNNILNFLRPFLKDFDEGKYLEEAIKRGSTEEPLDQKVWNTIDSSKLQHCQVVPFMSETGLPKIEFLSCCAYKLMDCDGLLTPGNLGIGVLCYNSKYYAFSSCWAAYKFDKDPEMFLSDVIEVICRHPELIPLFGMQLVKISKMKRESLPTQTEGKEDFEMQTGSVDGYYDKDYTWNVWELKRRAIHLADIRKMLTHSTQTGASNKRTSVGTQTYQMKDTSTQTRKDNSTMMPKLFNFRFFLNGDEEYDSNIIKLTSRAITGDEEYDSYNIKMTSRAITE</sequence>
<name>A0A482XCE5_LAOST</name>
<evidence type="ECO:0000313" key="12">
    <source>
        <dbReference type="Proteomes" id="UP000291343"/>
    </source>
</evidence>
<evidence type="ECO:0000256" key="5">
    <source>
        <dbReference type="ARBA" id="ARBA00022794"/>
    </source>
</evidence>
<evidence type="ECO:0000313" key="11">
    <source>
        <dbReference type="EMBL" id="RZF43359.1"/>
    </source>
</evidence>
<accession>A0A482XCE5</accession>
<dbReference type="FunCoup" id="A0A482XCE5">
    <property type="interactions" value="15"/>
</dbReference>
<evidence type="ECO:0000256" key="8">
    <source>
        <dbReference type="ARBA" id="ARBA00023273"/>
    </source>
</evidence>
<evidence type="ECO:0000256" key="10">
    <source>
        <dbReference type="SAM" id="MobiDB-lite"/>
    </source>
</evidence>
<dbReference type="AlphaFoldDB" id="A0A482XCE5"/>
<keyword evidence="6" id="KW-0969">Cilium</keyword>
<keyword evidence="8" id="KW-0966">Cell projection</keyword>
<evidence type="ECO:0000256" key="2">
    <source>
        <dbReference type="ARBA" id="ARBA00010500"/>
    </source>
</evidence>
<evidence type="ECO:0000256" key="9">
    <source>
        <dbReference type="ARBA" id="ARBA00045321"/>
    </source>
</evidence>
<feature type="compositionally biased region" description="Polar residues" evidence="10">
    <location>
        <begin position="570"/>
        <end position="593"/>
    </location>
</feature>
<dbReference type="STRING" id="195883.A0A482XCE5"/>
<dbReference type="OrthoDB" id="10251073at2759"/>
<evidence type="ECO:0000256" key="7">
    <source>
        <dbReference type="ARBA" id="ARBA00023212"/>
    </source>
</evidence>
<proteinExistence type="inferred from homology"/>
<dbReference type="PANTHER" id="PTHR21442:SF0">
    <property type="entry name" value="CILIA- AND FLAGELLA-ASSOCIATED PROTEIN 206"/>
    <property type="match status" value="1"/>
</dbReference>
<keyword evidence="4" id="KW-0963">Cytoplasm</keyword>
<comment type="subcellular location">
    <subcellularLocation>
        <location evidence="1">Cytoplasm</location>
        <location evidence="1">Cytoskeleton</location>
        <location evidence="1">Cilium axoneme</location>
    </subcellularLocation>
</comment>
<evidence type="ECO:0000256" key="6">
    <source>
        <dbReference type="ARBA" id="ARBA00023069"/>
    </source>
</evidence>
<dbReference type="EMBL" id="QKKF02012754">
    <property type="protein sequence ID" value="RZF43359.1"/>
    <property type="molecule type" value="Genomic_DNA"/>
</dbReference>